<keyword evidence="3" id="KW-1185">Reference proteome</keyword>
<sequence>MSQFEPQDDLLASTNSTIRIEPLQHQTVAFSEISETPLVEIAESESFPVETTVMRSILDQLDSDKSNDLSTHSQKSAWSAQKQTQEHVRRAYNRLVHRRVPQSLIPPHKGLKTAKEEQQQKQTN</sequence>
<feature type="compositionally biased region" description="Polar residues" evidence="1">
    <location>
        <begin position="68"/>
        <end position="83"/>
    </location>
</feature>
<reference evidence="2 3" key="1">
    <citation type="submission" date="2024-10" db="EMBL/GenBank/DDBJ databases">
        <authorList>
            <person name="Kim D."/>
        </authorList>
    </citation>
    <scope>NUCLEOTIDE SEQUENCE [LARGE SCALE GENOMIC DNA]</scope>
    <source>
        <strain evidence="2">Taebaek</strain>
    </source>
</reference>
<evidence type="ECO:0000313" key="3">
    <source>
        <dbReference type="Proteomes" id="UP001620645"/>
    </source>
</evidence>
<feature type="compositionally biased region" description="Basic and acidic residues" evidence="1">
    <location>
        <begin position="113"/>
        <end position="124"/>
    </location>
</feature>
<comment type="caution">
    <text evidence="2">The sequence shown here is derived from an EMBL/GenBank/DDBJ whole genome shotgun (WGS) entry which is preliminary data.</text>
</comment>
<organism evidence="2 3">
    <name type="scientific">Heterodera schachtii</name>
    <name type="common">Sugarbeet cyst nematode worm</name>
    <name type="synonym">Tylenchus schachtii</name>
    <dbReference type="NCBI Taxonomy" id="97005"/>
    <lineage>
        <taxon>Eukaryota</taxon>
        <taxon>Metazoa</taxon>
        <taxon>Ecdysozoa</taxon>
        <taxon>Nematoda</taxon>
        <taxon>Chromadorea</taxon>
        <taxon>Rhabditida</taxon>
        <taxon>Tylenchina</taxon>
        <taxon>Tylenchomorpha</taxon>
        <taxon>Tylenchoidea</taxon>
        <taxon>Heteroderidae</taxon>
        <taxon>Heteroderinae</taxon>
        <taxon>Heterodera</taxon>
    </lineage>
</organism>
<dbReference type="EMBL" id="JBICCN010000070">
    <property type="protein sequence ID" value="KAL3096400.1"/>
    <property type="molecule type" value="Genomic_DNA"/>
</dbReference>
<protein>
    <submittedName>
        <fullName evidence="2">Uncharacterized protein</fullName>
    </submittedName>
</protein>
<name>A0ABD2K0W6_HETSC</name>
<evidence type="ECO:0000313" key="2">
    <source>
        <dbReference type="EMBL" id="KAL3096400.1"/>
    </source>
</evidence>
<gene>
    <name evidence="2" type="ORF">niasHS_004366</name>
</gene>
<feature type="region of interest" description="Disordered" evidence="1">
    <location>
        <begin position="63"/>
        <end position="124"/>
    </location>
</feature>
<dbReference type="AlphaFoldDB" id="A0ABD2K0W6"/>
<dbReference type="Proteomes" id="UP001620645">
    <property type="component" value="Unassembled WGS sequence"/>
</dbReference>
<proteinExistence type="predicted"/>
<feature type="compositionally biased region" description="Basic residues" evidence="1">
    <location>
        <begin position="90"/>
        <end position="100"/>
    </location>
</feature>
<accession>A0ABD2K0W6</accession>
<evidence type="ECO:0000256" key="1">
    <source>
        <dbReference type="SAM" id="MobiDB-lite"/>
    </source>
</evidence>